<evidence type="ECO:0000313" key="3">
    <source>
        <dbReference type="Proteomes" id="UP000565262"/>
    </source>
</evidence>
<dbReference type="PANTHER" id="PTHR24362">
    <property type="entry name" value="SERINE/THREONINE-PROTEIN KINASE NEK"/>
    <property type="match status" value="1"/>
</dbReference>
<dbReference type="Proteomes" id="UP000565262">
    <property type="component" value="Unassembled WGS sequence"/>
</dbReference>
<dbReference type="EMBL" id="JACJFM010000053">
    <property type="protein sequence ID" value="MBB1489422.1"/>
    <property type="molecule type" value="Genomic_DNA"/>
</dbReference>
<dbReference type="SMART" id="SM00220">
    <property type="entry name" value="S_TKc"/>
    <property type="match status" value="1"/>
</dbReference>
<dbReference type="AlphaFoldDB" id="A0A839IXA1"/>
<gene>
    <name evidence="2" type="ORF">H4O21_22690</name>
</gene>
<proteinExistence type="predicted"/>
<reference evidence="2 3" key="1">
    <citation type="submission" date="2020-08" db="EMBL/GenBank/DDBJ databases">
        <title>Oceanospirillum sp. nov. isolated from marine sediment.</title>
        <authorList>
            <person name="Ji X."/>
        </authorList>
    </citation>
    <scope>NUCLEOTIDE SEQUENCE [LARGE SCALE GENOMIC DNA]</scope>
    <source>
        <strain evidence="2 3">D5</strain>
    </source>
</reference>
<keyword evidence="2" id="KW-0808">Transferase</keyword>
<dbReference type="SUPFAM" id="SSF56112">
    <property type="entry name" value="Protein kinase-like (PK-like)"/>
    <property type="match status" value="1"/>
</dbReference>
<dbReference type="Gene3D" id="1.10.510.10">
    <property type="entry name" value="Transferase(Phosphotransferase) domain 1"/>
    <property type="match status" value="1"/>
</dbReference>
<dbReference type="InterPro" id="IPR011009">
    <property type="entry name" value="Kinase-like_dom_sf"/>
</dbReference>
<keyword evidence="2" id="KW-0418">Kinase</keyword>
<evidence type="ECO:0000313" key="2">
    <source>
        <dbReference type="EMBL" id="MBB1489422.1"/>
    </source>
</evidence>
<comment type="caution">
    <text evidence="2">The sequence shown here is derived from an EMBL/GenBank/DDBJ whole genome shotgun (WGS) entry which is preliminary data.</text>
</comment>
<evidence type="ECO:0000259" key="1">
    <source>
        <dbReference type="PROSITE" id="PS50011"/>
    </source>
</evidence>
<keyword evidence="2" id="KW-0723">Serine/threonine-protein kinase</keyword>
<feature type="domain" description="Protein kinase" evidence="1">
    <location>
        <begin position="1"/>
        <end position="258"/>
    </location>
</feature>
<dbReference type="Pfam" id="PF00069">
    <property type="entry name" value="Pkinase"/>
    <property type="match status" value="1"/>
</dbReference>
<dbReference type="PROSITE" id="PS50011">
    <property type="entry name" value="PROTEIN_KINASE_DOM"/>
    <property type="match status" value="1"/>
</dbReference>
<dbReference type="RefSeq" id="WP_182811625.1">
    <property type="nucleotide sequence ID" value="NZ_JACJFM010000053.1"/>
</dbReference>
<name>A0A839IXA1_9GAMM</name>
<accession>A0A839IXA1</accession>
<protein>
    <submittedName>
        <fullName evidence="2">Serine/threonine protein kinase</fullName>
    </submittedName>
</protein>
<dbReference type="InterPro" id="IPR011990">
    <property type="entry name" value="TPR-like_helical_dom_sf"/>
</dbReference>
<keyword evidence="3" id="KW-1185">Reference proteome</keyword>
<dbReference type="GO" id="GO:0004674">
    <property type="term" value="F:protein serine/threonine kinase activity"/>
    <property type="evidence" value="ECO:0007669"/>
    <property type="project" value="UniProtKB-KW"/>
</dbReference>
<dbReference type="PANTHER" id="PTHR24362:SF309">
    <property type="entry name" value="PROTEIN KINASE DOMAIN-CONTAINING PROTEIN"/>
    <property type="match status" value="1"/>
</dbReference>
<dbReference type="SUPFAM" id="SSF81901">
    <property type="entry name" value="HCP-like"/>
    <property type="match status" value="1"/>
</dbReference>
<dbReference type="GO" id="GO:0005524">
    <property type="term" value="F:ATP binding"/>
    <property type="evidence" value="ECO:0007669"/>
    <property type="project" value="InterPro"/>
</dbReference>
<dbReference type="Gene3D" id="1.25.40.10">
    <property type="entry name" value="Tetratricopeptide repeat domain"/>
    <property type="match status" value="1"/>
</dbReference>
<sequence length="427" mass="48267">MVQRANDWLYSDLAQVAVTPLSASFHCEHVKTGQKGLICLMNNPAHVNLLNDLVSRLKAAPFFNNADLLEVCKNQNGQSYYVIKRKPGCTLKELISKKGSMNAHSAYKLFLRITSALARIHKAGFAHNALTPEAIYITHQGVELCQLQYSQSLLEGNRINKLTIPMEYCAPELFQGNFSRASDIYSLGLILRFIHTGDIPYHFAEESSPAYRPVAHFCEKLEFAAKTHSLIRQLILRCCCKKVDNRPSVVQILKQSYSKAPEPANSTLKSFRQISHEYSFLRYGAIQNIPFCCYQLGQELLYKNRPHEAEYWLNKASGSGYHSAIYLLAKSSEQQLPVEKVVPMMELAYKQGNTNAGYWLACAMIDRKIGNPSRGLELLKAVAEKGDRRAMFKLSLVFRSSKTMQKHADVYLRESALRGYLPAIDML</sequence>
<organism evidence="2 3">
    <name type="scientific">Oceanospirillum sediminis</name>
    <dbReference type="NCBI Taxonomy" id="2760088"/>
    <lineage>
        <taxon>Bacteria</taxon>
        <taxon>Pseudomonadati</taxon>
        <taxon>Pseudomonadota</taxon>
        <taxon>Gammaproteobacteria</taxon>
        <taxon>Oceanospirillales</taxon>
        <taxon>Oceanospirillaceae</taxon>
        <taxon>Oceanospirillum</taxon>
    </lineage>
</organism>
<dbReference type="InterPro" id="IPR000719">
    <property type="entry name" value="Prot_kinase_dom"/>
</dbReference>